<accession>A0A3S3TY38</accession>
<dbReference type="AlphaFoldDB" id="A0A3S3TY38"/>
<dbReference type="Proteomes" id="UP000287527">
    <property type="component" value="Unassembled WGS sequence"/>
</dbReference>
<dbReference type="OrthoDB" id="1099173at2"/>
<evidence type="ECO:0000259" key="2">
    <source>
        <dbReference type="Pfam" id="PF26612"/>
    </source>
</evidence>
<evidence type="ECO:0000256" key="1">
    <source>
        <dbReference type="SAM" id="SignalP"/>
    </source>
</evidence>
<dbReference type="EMBL" id="SBII01000011">
    <property type="protein sequence ID" value="RWW93791.1"/>
    <property type="molecule type" value="Genomic_DNA"/>
</dbReference>
<dbReference type="Pfam" id="PF26612">
    <property type="entry name" value="DUF8192"/>
    <property type="match status" value="1"/>
</dbReference>
<feature type="signal peptide" evidence="1">
    <location>
        <begin position="1"/>
        <end position="18"/>
    </location>
</feature>
<sequence>MKYYLHILLLLASANFYANNLENCGLDSNPALTDDEAAFLNTYFGEDTDGFDFKGKRILIVAGAEGSRFETKAEYFRDIKKRLQESGLPVATTPYPLTEMEKIQSGGYDAVVTHWVNEPISKEKRRNIIARLASGIWETFNN</sequence>
<reference evidence="3 4" key="1">
    <citation type="submission" date="2019-01" db="EMBL/GenBank/DDBJ databases">
        <title>Flavobacterium sp. nov.,isolated from freshwater.</title>
        <authorList>
            <person name="Zhang R."/>
            <person name="Du Z.-J."/>
        </authorList>
    </citation>
    <scope>NUCLEOTIDE SEQUENCE [LARGE SCALE GENOMIC DNA]</scope>
    <source>
        <strain evidence="3 4">1E403</strain>
    </source>
</reference>
<feature type="domain" description="DUF8192" evidence="2">
    <location>
        <begin position="29"/>
        <end position="130"/>
    </location>
</feature>
<dbReference type="RefSeq" id="WP_128390747.1">
    <property type="nucleotide sequence ID" value="NZ_SBII01000011.1"/>
</dbReference>
<proteinExistence type="predicted"/>
<keyword evidence="1" id="KW-0732">Signal</keyword>
<comment type="caution">
    <text evidence="3">The sequence shown here is derived from an EMBL/GenBank/DDBJ whole genome shotgun (WGS) entry which is preliminary data.</text>
</comment>
<evidence type="ECO:0000313" key="4">
    <source>
        <dbReference type="Proteomes" id="UP000287527"/>
    </source>
</evidence>
<organism evidence="3 4">
    <name type="scientific">Flavobacterium cerinum</name>
    <dbReference type="NCBI Taxonomy" id="2502784"/>
    <lineage>
        <taxon>Bacteria</taxon>
        <taxon>Pseudomonadati</taxon>
        <taxon>Bacteroidota</taxon>
        <taxon>Flavobacteriia</taxon>
        <taxon>Flavobacteriales</taxon>
        <taxon>Flavobacteriaceae</taxon>
        <taxon>Flavobacterium</taxon>
    </lineage>
</organism>
<protein>
    <recommendedName>
        <fullName evidence="2">DUF8192 domain-containing protein</fullName>
    </recommendedName>
</protein>
<feature type="chain" id="PRO_5018706017" description="DUF8192 domain-containing protein" evidence="1">
    <location>
        <begin position="19"/>
        <end position="142"/>
    </location>
</feature>
<name>A0A3S3TY38_9FLAO</name>
<keyword evidence="4" id="KW-1185">Reference proteome</keyword>
<evidence type="ECO:0000313" key="3">
    <source>
        <dbReference type="EMBL" id="RWW93791.1"/>
    </source>
</evidence>
<gene>
    <name evidence="3" type="ORF">EPI11_14755</name>
</gene>
<dbReference type="InterPro" id="IPR058505">
    <property type="entry name" value="DUF8192"/>
</dbReference>